<keyword evidence="2" id="KW-1185">Reference proteome</keyword>
<dbReference type="SUPFAM" id="SSF53335">
    <property type="entry name" value="S-adenosyl-L-methionine-dependent methyltransferases"/>
    <property type="match status" value="1"/>
</dbReference>
<reference evidence="1 2" key="1">
    <citation type="journal article" date="2015" name="Genome Biol. Evol.">
        <title>Phylogenomic analyses indicate that early fungi evolved digesting cell walls of algal ancestors of land plants.</title>
        <authorList>
            <person name="Chang Y."/>
            <person name="Wang S."/>
            <person name="Sekimoto S."/>
            <person name="Aerts A.L."/>
            <person name="Choi C."/>
            <person name="Clum A."/>
            <person name="LaButti K.M."/>
            <person name="Lindquist E.A."/>
            <person name="Yee Ngan C."/>
            <person name="Ohm R.A."/>
            <person name="Salamov A.A."/>
            <person name="Grigoriev I.V."/>
            <person name="Spatafora J.W."/>
            <person name="Berbee M.L."/>
        </authorList>
    </citation>
    <scope>NUCLEOTIDE SEQUENCE [LARGE SCALE GENOMIC DNA]</scope>
    <source>
        <strain evidence="1 2">NRRL 28638</strain>
    </source>
</reference>
<evidence type="ECO:0000313" key="2">
    <source>
        <dbReference type="Proteomes" id="UP000070444"/>
    </source>
</evidence>
<protein>
    <submittedName>
        <fullName evidence="1">Uncharacterized protein</fullName>
    </submittedName>
</protein>
<gene>
    <name evidence="1" type="ORF">CONCODRAFT_79675</name>
</gene>
<dbReference type="EMBL" id="KQ964566">
    <property type="protein sequence ID" value="KXN68654.1"/>
    <property type="molecule type" value="Genomic_DNA"/>
</dbReference>
<dbReference type="InterPro" id="IPR029063">
    <property type="entry name" value="SAM-dependent_MTases_sf"/>
</dbReference>
<proteinExistence type="predicted"/>
<evidence type="ECO:0000313" key="1">
    <source>
        <dbReference type="EMBL" id="KXN68654.1"/>
    </source>
</evidence>
<sequence length="71" mass="8154">MQKWAKTGTKLLLHGPEYDQTLKEGPPFSVSYAQMKELYEGVADHEMLESIDNPSFGLDKTLYQAFLMTFH</sequence>
<name>A0A137P1A3_CONC2</name>
<accession>A0A137P1A3</accession>
<dbReference type="Gene3D" id="3.40.50.150">
    <property type="entry name" value="Vaccinia Virus protein VP39"/>
    <property type="match status" value="1"/>
</dbReference>
<dbReference type="Proteomes" id="UP000070444">
    <property type="component" value="Unassembled WGS sequence"/>
</dbReference>
<dbReference type="OrthoDB" id="276151at2759"/>
<organism evidence="1 2">
    <name type="scientific">Conidiobolus coronatus (strain ATCC 28846 / CBS 209.66 / NRRL 28638)</name>
    <name type="common">Delacroixia coronata</name>
    <dbReference type="NCBI Taxonomy" id="796925"/>
    <lineage>
        <taxon>Eukaryota</taxon>
        <taxon>Fungi</taxon>
        <taxon>Fungi incertae sedis</taxon>
        <taxon>Zoopagomycota</taxon>
        <taxon>Entomophthoromycotina</taxon>
        <taxon>Entomophthoromycetes</taxon>
        <taxon>Entomophthorales</taxon>
        <taxon>Ancylistaceae</taxon>
        <taxon>Conidiobolus</taxon>
    </lineage>
</organism>
<dbReference type="AlphaFoldDB" id="A0A137P1A3"/>